<evidence type="ECO:0000313" key="3">
    <source>
        <dbReference type="Proteomes" id="UP000663880"/>
    </source>
</evidence>
<proteinExistence type="predicted"/>
<accession>A0A821QSM7</accession>
<evidence type="ECO:0000313" key="2">
    <source>
        <dbReference type="EMBL" id="CAF4826488.1"/>
    </source>
</evidence>
<protein>
    <submittedName>
        <fullName evidence="2">Uncharacterized protein</fullName>
    </submittedName>
</protein>
<feature type="compositionally biased region" description="Basic residues" evidence="1">
    <location>
        <begin position="80"/>
        <end position="102"/>
    </location>
</feature>
<dbReference type="AlphaFoldDB" id="A0A821QSM7"/>
<evidence type="ECO:0000256" key="1">
    <source>
        <dbReference type="SAM" id="MobiDB-lite"/>
    </source>
</evidence>
<feature type="compositionally biased region" description="Basic and acidic residues" evidence="1">
    <location>
        <begin position="1"/>
        <end position="23"/>
    </location>
</feature>
<dbReference type="EMBL" id="CAJOBZ010000009">
    <property type="protein sequence ID" value="CAF4826488.1"/>
    <property type="molecule type" value="Genomic_DNA"/>
</dbReference>
<dbReference type="Proteomes" id="UP000663880">
    <property type="component" value="Unassembled WGS sequence"/>
</dbReference>
<name>A0A821QSM7_9NEOP</name>
<comment type="caution">
    <text evidence="2">The sequence shown here is derived from an EMBL/GenBank/DDBJ whole genome shotgun (WGS) entry which is preliminary data.</text>
</comment>
<reference evidence="2" key="1">
    <citation type="submission" date="2021-02" db="EMBL/GenBank/DDBJ databases">
        <authorList>
            <person name="Steward A R."/>
        </authorList>
    </citation>
    <scope>NUCLEOTIDE SEQUENCE</scope>
</reference>
<feature type="compositionally biased region" description="Polar residues" evidence="1">
    <location>
        <begin position="24"/>
        <end position="39"/>
    </location>
</feature>
<keyword evidence="3" id="KW-1185">Reference proteome</keyword>
<feature type="region of interest" description="Disordered" evidence="1">
    <location>
        <begin position="1"/>
        <end position="109"/>
    </location>
</feature>
<organism evidence="2 3">
    <name type="scientific">Pieris macdunnoughi</name>
    <dbReference type="NCBI Taxonomy" id="345717"/>
    <lineage>
        <taxon>Eukaryota</taxon>
        <taxon>Metazoa</taxon>
        <taxon>Ecdysozoa</taxon>
        <taxon>Arthropoda</taxon>
        <taxon>Hexapoda</taxon>
        <taxon>Insecta</taxon>
        <taxon>Pterygota</taxon>
        <taxon>Neoptera</taxon>
        <taxon>Endopterygota</taxon>
        <taxon>Lepidoptera</taxon>
        <taxon>Glossata</taxon>
        <taxon>Ditrysia</taxon>
        <taxon>Papilionoidea</taxon>
        <taxon>Pieridae</taxon>
        <taxon>Pierinae</taxon>
        <taxon>Pieris</taxon>
    </lineage>
</organism>
<sequence length="136" mass="15904">MDEQPRTSKDQSNKNDPDEESRCDQTTNNETQLSNYSSKSRLEVAAIGVEKTKPPSKPKGKFEEKKLTKRRTGRVEKQRKQPTRRHMTKRTSRRKTRARSEKKRVNSVSTIYSRLSSSGLETPACKRCGHRFYRRM</sequence>
<gene>
    <name evidence="2" type="ORF">PMACD_LOCUS4943</name>
</gene>
<dbReference type="OrthoDB" id="7693638at2759"/>